<feature type="compositionally biased region" description="Polar residues" evidence="1">
    <location>
        <begin position="62"/>
        <end position="77"/>
    </location>
</feature>
<gene>
    <name evidence="2" type="ORF">FPE_LOCUS23148</name>
</gene>
<proteinExistence type="predicted"/>
<dbReference type="Proteomes" id="UP000834106">
    <property type="component" value="Chromosome 14"/>
</dbReference>
<evidence type="ECO:0000256" key="1">
    <source>
        <dbReference type="SAM" id="MobiDB-lite"/>
    </source>
</evidence>
<name>A0AAD1ZU45_9LAMI</name>
<dbReference type="EMBL" id="OU503049">
    <property type="protein sequence ID" value="CAI9775718.1"/>
    <property type="molecule type" value="Genomic_DNA"/>
</dbReference>
<feature type="region of interest" description="Disordered" evidence="1">
    <location>
        <begin position="1"/>
        <end position="21"/>
    </location>
</feature>
<dbReference type="AlphaFoldDB" id="A0AAD1ZU45"/>
<protein>
    <submittedName>
        <fullName evidence="2">Uncharacterized protein</fullName>
    </submittedName>
</protein>
<feature type="region of interest" description="Disordered" evidence="1">
    <location>
        <begin position="57"/>
        <end position="77"/>
    </location>
</feature>
<accession>A0AAD1ZU45</accession>
<evidence type="ECO:0000313" key="2">
    <source>
        <dbReference type="EMBL" id="CAI9775718.1"/>
    </source>
</evidence>
<sequence>MDRKEIAASQHDSSGRASLSCGGIAPSPSGLLASEVFVVNSTTSEFRHRKVAVGSGGIGETTIGNGSSSPPTIANSSDVDLRVPPWLDVVSGRYSVVASCDAIDVLTSAHDNDRYGKLIIEESGVGPLLKLVNEVNSTTSELRHQKVAVGSGGIGETAIGSGSSSPPAIANLSDADLRVPPWLDVVSGRYSVVASCDAV</sequence>
<evidence type="ECO:0000313" key="3">
    <source>
        <dbReference type="Proteomes" id="UP000834106"/>
    </source>
</evidence>
<reference evidence="2" key="1">
    <citation type="submission" date="2023-05" db="EMBL/GenBank/DDBJ databases">
        <authorList>
            <person name="Huff M."/>
        </authorList>
    </citation>
    <scope>NUCLEOTIDE SEQUENCE</scope>
</reference>
<keyword evidence="3" id="KW-1185">Reference proteome</keyword>
<organism evidence="2 3">
    <name type="scientific">Fraxinus pennsylvanica</name>
    <dbReference type="NCBI Taxonomy" id="56036"/>
    <lineage>
        <taxon>Eukaryota</taxon>
        <taxon>Viridiplantae</taxon>
        <taxon>Streptophyta</taxon>
        <taxon>Embryophyta</taxon>
        <taxon>Tracheophyta</taxon>
        <taxon>Spermatophyta</taxon>
        <taxon>Magnoliopsida</taxon>
        <taxon>eudicotyledons</taxon>
        <taxon>Gunneridae</taxon>
        <taxon>Pentapetalae</taxon>
        <taxon>asterids</taxon>
        <taxon>lamiids</taxon>
        <taxon>Lamiales</taxon>
        <taxon>Oleaceae</taxon>
        <taxon>Oleeae</taxon>
        <taxon>Fraxinus</taxon>
    </lineage>
</organism>